<sequence length="74" mass="8370">MEKSTCLHGIYLLLSILLVTLFIGCDSNKKIEKGNIEGISQNIQNCEEVYPFKEGLALVCQNGKYGFISKKEKW</sequence>
<dbReference type="PROSITE" id="PS51257">
    <property type="entry name" value="PROKAR_LIPOPROTEIN"/>
    <property type="match status" value="1"/>
</dbReference>
<reference evidence="2 3" key="1">
    <citation type="submission" date="2012-02" db="EMBL/GenBank/DDBJ databases">
        <title>The Genome Sequence of Bacteroides dorei CL02T12C06.</title>
        <authorList>
            <consortium name="The Broad Institute Genome Sequencing Platform"/>
            <person name="Earl A."/>
            <person name="Ward D."/>
            <person name="Feldgarden M."/>
            <person name="Gevers D."/>
            <person name="Zitomersky N.L."/>
            <person name="Coyne M.J."/>
            <person name="Comstock L.E."/>
            <person name="Young S.K."/>
            <person name="Zeng Q."/>
            <person name="Gargeya S."/>
            <person name="Fitzgerald M."/>
            <person name="Haas B."/>
            <person name="Abouelleil A."/>
            <person name="Alvarado L."/>
            <person name="Arachchi H.M."/>
            <person name="Berlin A."/>
            <person name="Chapman S.B."/>
            <person name="Gearin G."/>
            <person name="Goldberg J."/>
            <person name="Griggs A."/>
            <person name="Gujja S."/>
            <person name="Hansen M."/>
            <person name="Heiman D."/>
            <person name="Howarth C."/>
            <person name="Larimer J."/>
            <person name="Lui A."/>
            <person name="MacDonald P.J.P."/>
            <person name="McCowen C."/>
            <person name="Montmayeur A."/>
            <person name="Murphy C."/>
            <person name="Neiman D."/>
            <person name="Pearson M."/>
            <person name="Priest M."/>
            <person name="Roberts A."/>
            <person name="Saif S."/>
            <person name="Shea T."/>
            <person name="Sisk P."/>
            <person name="Stolte C."/>
            <person name="Sykes S."/>
            <person name="Wortman J."/>
            <person name="Nusbaum C."/>
            <person name="Birren B."/>
        </authorList>
    </citation>
    <scope>NUCLEOTIDE SEQUENCE [LARGE SCALE GENOMIC DNA]</scope>
    <source>
        <strain evidence="2 3">CL02T12C06</strain>
    </source>
</reference>
<name>I9FQI6_9BACT</name>
<gene>
    <name evidence="2" type="ORF">HMPREF1064_01874</name>
</gene>
<dbReference type="InterPro" id="IPR032774">
    <property type="entry name" value="WG_beta_rep"/>
</dbReference>
<organism evidence="2 3">
    <name type="scientific">Phocaeicola dorei CL02T12C06</name>
    <dbReference type="NCBI Taxonomy" id="997876"/>
    <lineage>
        <taxon>Bacteria</taxon>
        <taxon>Pseudomonadati</taxon>
        <taxon>Bacteroidota</taxon>
        <taxon>Bacteroidia</taxon>
        <taxon>Bacteroidales</taxon>
        <taxon>Bacteroidaceae</taxon>
        <taxon>Phocaeicola</taxon>
    </lineage>
</organism>
<feature type="transmembrane region" description="Helical" evidence="1">
    <location>
        <begin position="6"/>
        <end position="25"/>
    </location>
</feature>
<comment type="caution">
    <text evidence="2">The sequence shown here is derived from an EMBL/GenBank/DDBJ whole genome shotgun (WGS) entry which is preliminary data.</text>
</comment>
<keyword evidence="1" id="KW-1133">Transmembrane helix</keyword>
<keyword evidence="1" id="KW-0812">Transmembrane</keyword>
<evidence type="ECO:0000256" key="1">
    <source>
        <dbReference type="SAM" id="Phobius"/>
    </source>
</evidence>
<dbReference type="EMBL" id="AGXJ01000027">
    <property type="protein sequence ID" value="EIY35939.1"/>
    <property type="molecule type" value="Genomic_DNA"/>
</dbReference>
<evidence type="ECO:0000313" key="2">
    <source>
        <dbReference type="EMBL" id="EIY35939.1"/>
    </source>
</evidence>
<keyword evidence="1" id="KW-0472">Membrane</keyword>
<dbReference type="AlphaFoldDB" id="I9FQI6"/>
<proteinExistence type="predicted"/>
<dbReference type="Pfam" id="PF14903">
    <property type="entry name" value="WG_beta_rep"/>
    <property type="match status" value="1"/>
</dbReference>
<protein>
    <recommendedName>
        <fullName evidence="4">Lipoprotein</fullName>
    </recommendedName>
</protein>
<dbReference type="PATRIC" id="fig|997876.3.peg.1930"/>
<keyword evidence="3" id="KW-1185">Reference proteome</keyword>
<dbReference type="Proteomes" id="UP000005974">
    <property type="component" value="Unassembled WGS sequence"/>
</dbReference>
<dbReference type="OrthoDB" id="2485468at2"/>
<accession>I9FQI6</accession>
<evidence type="ECO:0000313" key="3">
    <source>
        <dbReference type="Proteomes" id="UP000005974"/>
    </source>
</evidence>
<evidence type="ECO:0008006" key="4">
    <source>
        <dbReference type="Google" id="ProtNLM"/>
    </source>
</evidence>
<dbReference type="HOGENOM" id="CLU_2679957_0_0_10"/>